<evidence type="ECO:0000256" key="3">
    <source>
        <dbReference type="ARBA" id="ARBA00022559"/>
    </source>
</evidence>
<dbReference type="Gene3D" id="2.40.180.10">
    <property type="entry name" value="Catalase core domain"/>
    <property type="match status" value="1"/>
</dbReference>
<feature type="transmembrane region" description="Helical" evidence="8">
    <location>
        <begin position="38"/>
        <end position="63"/>
    </location>
</feature>
<dbReference type="InterPro" id="IPR011614">
    <property type="entry name" value="Catalase_core"/>
</dbReference>
<keyword evidence="6" id="KW-0560">Oxidoreductase</keyword>
<gene>
    <name evidence="10" type="ORF">PSYJA_07948</name>
</gene>
<dbReference type="GO" id="GO:0042542">
    <property type="term" value="P:response to hydrogen peroxide"/>
    <property type="evidence" value="ECO:0007669"/>
    <property type="project" value="TreeGrafter"/>
</dbReference>
<dbReference type="GO" id="GO:0004096">
    <property type="term" value="F:catalase activity"/>
    <property type="evidence" value="ECO:0007669"/>
    <property type="project" value="InterPro"/>
</dbReference>
<dbReference type="InterPro" id="IPR024168">
    <property type="entry name" value="Catalase_SrpA-type_pred"/>
</dbReference>
<keyword evidence="4" id="KW-0349">Heme</keyword>
<dbReference type="PANTHER" id="PTHR11465">
    <property type="entry name" value="CATALASE"/>
    <property type="match status" value="1"/>
</dbReference>
<dbReference type="PROSITE" id="PS51402">
    <property type="entry name" value="CATALASE_3"/>
    <property type="match status" value="1"/>
</dbReference>
<dbReference type="PANTHER" id="PTHR11465:SF9">
    <property type="entry name" value="CATALASE"/>
    <property type="match status" value="1"/>
</dbReference>
<keyword evidence="8" id="KW-0812">Transmembrane</keyword>
<sequence>MRRLVLALSVWQFQSNAACLSAAENFMLKNNLKSLWKYRVPLLGILSIATALVLAFAWTGGFLGTGITTKAFLGDSLDNFPAGYRRAHGKGMCFTGTFHASGAAVPLSTSRIFLPANIPAVGRFSIGTVDPHAADNSTATVSMALMLTGDDKSQWRMKLNNEPYFATRDAEGFLAQVEAFEPVAATGQLAPDKVAAFFQKYPEARKSVEREANATWPASFAGTEYNSINAFLLIAADGKLQPVRWSMRPRAPVEMLSKEAHAQASHDFLFDEITQRVGVAPLYWDLVFQLAEAGDPVNDPSQPWPSNRKEVIAGTLEVNQLVEQTHGACRDINFDPTLVPSGIALSDDPVLAARAGIYSQSYNARLREIGFGKATDAVGNKEIK</sequence>
<dbReference type="GO" id="GO:0042744">
    <property type="term" value="P:hydrogen peroxide catabolic process"/>
    <property type="evidence" value="ECO:0007669"/>
    <property type="project" value="TreeGrafter"/>
</dbReference>
<comment type="caution">
    <text evidence="10">The sequence shown here is derived from an EMBL/GenBank/DDBJ whole genome shotgun (WGS) entry which is preliminary data.</text>
</comment>
<evidence type="ECO:0000256" key="6">
    <source>
        <dbReference type="ARBA" id="ARBA00023002"/>
    </source>
</evidence>
<keyword evidence="7" id="KW-0408">Iron</keyword>
<dbReference type="GO" id="GO:0005737">
    <property type="term" value="C:cytoplasm"/>
    <property type="evidence" value="ECO:0007669"/>
    <property type="project" value="TreeGrafter"/>
</dbReference>
<evidence type="ECO:0000256" key="8">
    <source>
        <dbReference type="SAM" id="Phobius"/>
    </source>
</evidence>
<evidence type="ECO:0000256" key="7">
    <source>
        <dbReference type="ARBA" id="ARBA00023004"/>
    </source>
</evidence>
<keyword evidence="5" id="KW-0479">Metal-binding</keyword>
<evidence type="ECO:0000313" key="11">
    <source>
        <dbReference type="Proteomes" id="UP000004471"/>
    </source>
</evidence>
<dbReference type="SMART" id="SM01060">
    <property type="entry name" value="Catalase"/>
    <property type="match status" value="1"/>
</dbReference>
<evidence type="ECO:0000259" key="9">
    <source>
        <dbReference type="SMART" id="SM01060"/>
    </source>
</evidence>
<dbReference type="Proteomes" id="UP000004471">
    <property type="component" value="Unassembled WGS sequence"/>
</dbReference>
<proteinExistence type="inferred from homology"/>
<dbReference type="HOGENOM" id="CLU_045961_1_0_6"/>
<dbReference type="Pfam" id="PF00199">
    <property type="entry name" value="Catalase"/>
    <property type="match status" value="1"/>
</dbReference>
<evidence type="ECO:0000256" key="5">
    <source>
        <dbReference type="ARBA" id="ARBA00022723"/>
    </source>
</evidence>
<organism evidence="10 11">
    <name type="scientific">Pseudomonas syringae pv. japonica str. M301072</name>
    <dbReference type="NCBI Taxonomy" id="629262"/>
    <lineage>
        <taxon>Bacteria</taxon>
        <taxon>Pseudomonadati</taxon>
        <taxon>Pseudomonadota</taxon>
        <taxon>Gammaproteobacteria</taxon>
        <taxon>Pseudomonadales</taxon>
        <taxon>Pseudomonadaceae</taxon>
        <taxon>Pseudomonas</taxon>
        <taxon>Pseudomonas syringae</taxon>
    </lineage>
</organism>
<keyword evidence="3" id="KW-0575">Peroxidase</keyword>
<dbReference type="AlphaFoldDB" id="F3FFB1"/>
<accession>F3FFB1</accession>
<evidence type="ECO:0000256" key="1">
    <source>
        <dbReference type="ARBA" id="ARBA00005329"/>
    </source>
</evidence>
<dbReference type="GO" id="GO:0020037">
    <property type="term" value="F:heme binding"/>
    <property type="evidence" value="ECO:0007669"/>
    <property type="project" value="InterPro"/>
</dbReference>
<dbReference type="EC" id="1.11.1.6" evidence="2"/>
<dbReference type="PATRIC" id="fig|629262.5.peg.1339"/>
<dbReference type="EMBL" id="AEAH01000353">
    <property type="protein sequence ID" value="EGH28897.1"/>
    <property type="molecule type" value="Genomic_DNA"/>
</dbReference>
<name>F3FFB1_PSESX</name>
<keyword evidence="8" id="KW-0472">Membrane</keyword>
<dbReference type="CDD" id="cd08153">
    <property type="entry name" value="srpA_like"/>
    <property type="match status" value="1"/>
</dbReference>
<dbReference type="SUPFAM" id="SSF56634">
    <property type="entry name" value="Heme-dependent catalase-like"/>
    <property type="match status" value="1"/>
</dbReference>
<evidence type="ECO:0000313" key="10">
    <source>
        <dbReference type="EMBL" id="EGH28897.1"/>
    </source>
</evidence>
<evidence type="ECO:0000256" key="4">
    <source>
        <dbReference type="ARBA" id="ARBA00022617"/>
    </source>
</evidence>
<feature type="domain" description="Catalase core" evidence="9">
    <location>
        <begin position="47"/>
        <end position="382"/>
    </location>
</feature>
<evidence type="ECO:0000256" key="2">
    <source>
        <dbReference type="ARBA" id="ARBA00012314"/>
    </source>
</evidence>
<dbReference type="InterPro" id="IPR020835">
    <property type="entry name" value="Catalase_sf"/>
</dbReference>
<protein>
    <recommendedName>
        <fullName evidence="2">catalase</fullName>
        <ecNumber evidence="2">1.11.1.6</ecNumber>
    </recommendedName>
</protein>
<reference evidence="10 11" key="1">
    <citation type="journal article" date="2011" name="PLoS Pathog.">
        <title>Dynamic evolution of pathogenicity revealed by sequencing and comparative genomics of 19 Pseudomonas syringae isolates.</title>
        <authorList>
            <person name="Baltrus D.A."/>
            <person name="Nishimura M.T."/>
            <person name="Romanchuk A."/>
            <person name="Chang J.H."/>
            <person name="Mukhtar M.S."/>
            <person name="Cherkis K."/>
            <person name="Roach J."/>
            <person name="Grant S.R."/>
            <person name="Jones C.D."/>
            <person name="Dangl J.L."/>
        </authorList>
    </citation>
    <scope>NUCLEOTIDE SEQUENCE [LARGE SCALE GENOMIC DNA]</scope>
    <source>
        <strain evidence="11">M301072PT</strain>
    </source>
</reference>
<keyword evidence="8" id="KW-1133">Transmembrane helix</keyword>
<dbReference type="Gene3D" id="1.20.1280.120">
    <property type="match status" value="1"/>
</dbReference>
<comment type="similarity">
    <text evidence="1">Belongs to the catalase family.</text>
</comment>
<dbReference type="InterPro" id="IPR018028">
    <property type="entry name" value="Catalase"/>
</dbReference>
<dbReference type="GO" id="GO:0046872">
    <property type="term" value="F:metal ion binding"/>
    <property type="evidence" value="ECO:0007669"/>
    <property type="project" value="UniProtKB-KW"/>
</dbReference>